<proteinExistence type="predicted"/>
<keyword evidence="2" id="KW-1185">Reference proteome</keyword>
<dbReference type="RefSeq" id="WP_341695201.1">
    <property type="nucleotide sequence ID" value="NZ_JBBYHR010000001.1"/>
</dbReference>
<evidence type="ECO:0000313" key="1">
    <source>
        <dbReference type="EMBL" id="MEL1242877.1"/>
    </source>
</evidence>
<organism evidence="1 2">
    <name type="scientific">Flavobacterium arundinis</name>
    <dbReference type="NCBI Taxonomy" id="3139143"/>
    <lineage>
        <taxon>Bacteria</taxon>
        <taxon>Pseudomonadati</taxon>
        <taxon>Bacteroidota</taxon>
        <taxon>Flavobacteriia</taxon>
        <taxon>Flavobacteriales</taxon>
        <taxon>Flavobacteriaceae</taxon>
        <taxon>Flavobacterium</taxon>
    </lineage>
</organism>
<dbReference type="EMBL" id="JBBYHR010000001">
    <property type="protein sequence ID" value="MEL1242877.1"/>
    <property type="molecule type" value="Genomic_DNA"/>
</dbReference>
<reference evidence="1 2" key="1">
    <citation type="submission" date="2024-04" db="EMBL/GenBank/DDBJ databases">
        <title>Flavobacterium sp. DGU11 16S ribosomal RNA gene Genome sequencing and assembly.</title>
        <authorList>
            <person name="Park S."/>
        </authorList>
    </citation>
    <scope>NUCLEOTIDE SEQUENCE [LARGE SCALE GENOMIC DNA]</scope>
    <source>
        <strain evidence="1 2">DGU11</strain>
    </source>
</reference>
<accession>A0ABU9HSI0</accession>
<protein>
    <submittedName>
        <fullName evidence="1">Uncharacterized protein</fullName>
    </submittedName>
</protein>
<gene>
    <name evidence="1" type="ORF">AAEO56_01275</name>
</gene>
<sequence>MQKNTPKTTLFLIPGGRELALPEHSEKLRSAMVESITERTAKIMMLADKPLIPEKQLHTIAKYKTVLLIETDQIYNEDDAWGVAFEVQADNYLPVIESAGFDFQVIRMEAVAVKYEDFEIIDKYL</sequence>
<evidence type="ECO:0000313" key="2">
    <source>
        <dbReference type="Proteomes" id="UP001464555"/>
    </source>
</evidence>
<comment type="caution">
    <text evidence="1">The sequence shown here is derived from an EMBL/GenBank/DDBJ whole genome shotgun (WGS) entry which is preliminary data.</text>
</comment>
<name>A0ABU9HSI0_9FLAO</name>
<dbReference type="Proteomes" id="UP001464555">
    <property type="component" value="Unassembled WGS sequence"/>
</dbReference>